<dbReference type="OrthoDB" id="270728at2759"/>
<evidence type="ECO:0000256" key="12">
    <source>
        <dbReference type="ARBA" id="ARBA00022679"/>
    </source>
</evidence>
<evidence type="ECO:0000256" key="19">
    <source>
        <dbReference type="ARBA" id="ARBA00031871"/>
    </source>
</evidence>
<dbReference type="SUPFAM" id="SSF52402">
    <property type="entry name" value="Adenine nucleotide alpha hydrolases-like"/>
    <property type="match status" value="1"/>
</dbReference>
<evidence type="ECO:0000256" key="2">
    <source>
        <dbReference type="ARBA" id="ARBA00003316"/>
    </source>
</evidence>
<keyword evidence="13 21" id="KW-0548">Nucleotidyltransferase</keyword>
<name>A0A8C5Q5Q7_9ANUR</name>
<dbReference type="FunFam" id="3.40.50.620:FF:000113">
    <property type="entry name" value="FAD synthase"/>
    <property type="match status" value="1"/>
</dbReference>
<dbReference type="PIRSF" id="PIRSF036620">
    <property type="entry name" value="MPTbdFAD"/>
    <property type="match status" value="1"/>
</dbReference>
<evidence type="ECO:0000256" key="21">
    <source>
        <dbReference type="PIRNR" id="PIRNR036620"/>
    </source>
</evidence>
<comment type="similarity">
    <text evidence="5 21">In the C-terminal section; belongs to the PAPS reductase family. FAD1 subfamily.</text>
</comment>
<evidence type="ECO:0000256" key="16">
    <source>
        <dbReference type="ARBA" id="ARBA00022840"/>
    </source>
</evidence>
<dbReference type="Gene3D" id="3.40.50.620">
    <property type="entry name" value="HUPs"/>
    <property type="match status" value="1"/>
</dbReference>
<evidence type="ECO:0000256" key="22">
    <source>
        <dbReference type="SAM" id="MobiDB-lite"/>
    </source>
</evidence>
<keyword evidence="9" id="KW-0963">Cytoplasm</keyword>
<evidence type="ECO:0000256" key="8">
    <source>
        <dbReference type="ARBA" id="ARBA00015431"/>
    </source>
</evidence>
<dbReference type="InterPro" id="IPR002500">
    <property type="entry name" value="PAPS_reduct_dom"/>
</dbReference>
<evidence type="ECO:0000256" key="14">
    <source>
        <dbReference type="ARBA" id="ARBA00022741"/>
    </source>
</evidence>
<keyword evidence="16 21" id="KW-0067">ATP-binding</keyword>
<dbReference type="InterPro" id="IPR014729">
    <property type="entry name" value="Rossmann-like_a/b/a_fold"/>
</dbReference>
<dbReference type="GeneTree" id="ENSGT00390000007266"/>
<feature type="region of interest" description="Disordered" evidence="22">
    <location>
        <begin position="554"/>
        <end position="592"/>
    </location>
</feature>
<dbReference type="CDD" id="cd00885">
    <property type="entry name" value="cinA"/>
    <property type="match status" value="1"/>
</dbReference>
<evidence type="ECO:0000313" key="24">
    <source>
        <dbReference type="Ensembl" id="ENSLLEP00000032922.1"/>
    </source>
</evidence>
<dbReference type="GO" id="GO:0006771">
    <property type="term" value="P:riboflavin metabolic process"/>
    <property type="evidence" value="ECO:0007669"/>
    <property type="project" value="UniProtKB-ARBA"/>
</dbReference>
<protein>
    <recommendedName>
        <fullName evidence="8 21">FAD synthase</fullName>
        <ecNumber evidence="7 21">2.7.7.2</ecNumber>
    </recommendedName>
    <alternativeName>
        <fullName evidence="17 21">FAD pyrophosphorylase</fullName>
    </alternativeName>
    <alternativeName>
        <fullName evidence="19 21">FMN adenylyltransferase</fullName>
    </alternativeName>
    <alternativeName>
        <fullName evidence="18 21">Flavin adenine dinucleotide synthase</fullName>
    </alternativeName>
</protein>
<evidence type="ECO:0000256" key="7">
    <source>
        <dbReference type="ARBA" id="ARBA00012393"/>
    </source>
</evidence>
<organism evidence="24 25">
    <name type="scientific">Leptobrachium leishanense</name>
    <name type="common">Leishan spiny toad</name>
    <dbReference type="NCBI Taxonomy" id="445787"/>
    <lineage>
        <taxon>Eukaryota</taxon>
        <taxon>Metazoa</taxon>
        <taxon>Chordata</taxon>
        <taxon>Craniata</taxon>
        <taxon>Vertebrata</taxon>
        <taxon>Euteleostomi</taxon>
        <taxon>Amphibia</taxon>
        <taxon>Batrachia</taxon>
        <taxon>Anura</taxon>
        <taxon>Pelobatoidea</taxon>
        <taxon>Megophryidae</taxon>
        <taxon>Leptobrachium</taxon>
    </lineage>
</organism>
<evidence type="ECO:0000256" key="4">
    <source>
        <dbReference type="ARBA" id="ARBA00004726"/>
    </source>
</evidence>
<dbReference type="Ensembl" id="ENSLLET00000034185.1">
    <property type="protein sequence ID" value="ENSLLEP00000032922.1"/>
    <property type="gene ID" value="ENSLLEG00000020865.1"/>
</dbReference>
<dbReference type="Gene3D" id="3.40.980.10">
    <property type="entry name" value="MoaB/Mog-like domain"/>
    <property type="match status" value="1"/>
</dbReference>
<dbReference type="Proteomes" id="UP000694569">
    <property type="component" value="Unplaced"/>
</dbReference>
<keyword evidence="11 21" id="KW-0288">FMN</keyword>
<reference evidence="24" key="1">
    <citation type="submission" date="2025-08" db="UniProtKB">
        <authorList>
            <consortium name="Ensembl"/>
        </authorList>
    </citation>
    <scope>IDENTIFICATION</scope>
</reference>
<dbReference type="GO" id="GO:0005829">
    <property type="term" value="C:cytosol"/>
    <property type="evidence" value="ECO:0007669"/>
    <property type="project" value="UniProtKB-ARBA"/>
</dbReference>
<evidence type="ECO:0000256" key="9">
    <source>
        <dbReference type="ARBA" id="ARBA00022490"/>
    </source>
</evidence>
<dbReference type="InterPro" id="IPR012183">
    <property type="entry name" value="FAD_synth_MoaB/Mog-bd"/>
</dbReference>
<evidence type="ECO:0000259" key="23">
    <source>
        <dbReference type="SMART" id="SM00852"/>
    </source>
</evidence>
<comment type="subcellular location">
    <subcellularLocation>
        <location evidence="3">Cytoplasm</location>
    </subcellularLocation>
</comment>
<evidence type="ECO:0000256" key="17">
    <source>
        <dbReference type="ARBA" id="ARBA00031145"/>
    </source>
</evidence>
<evidence type="ECO:0000256" key="13">
    <source>
        <dbReference type="ARBA" id="ARBA00022695"/>
    </source>
</evidence>
<comment type="cofactor">
    <cofactor evidence="1 21">
        <name>Mg(2+)</name>
        <dbReference type="ChEBI" id="CHEBI:18420"/>
    </cofactor>
</comment>
<evidence type="ECO:0000256" key="20">
    <source>
        <dbReference type="ARBA" id="ARBA00049494"/>
    </source>
</evidence>
<dbReference type="EC" id="2.7.7.2" evidence="7 21"/>
<comment type="catalytic activity">
    <reaction evidence="20 21">
        <text>FMN + ATP + H(+) = FAD + diphosphate</text>
        <dbReference type="Rhea" id="RHEA:17237"/>
        <dbReference type="ChEBI" id="CHEBI:15378"/>
        <dbReference type="ChEBI" id="CHEBI:30616"/>
        <dbReference type="ChEBI" id="CHEBI:33019"/>
        <dbReference type="ChEBI" id="CHEBI:57692"/>
        <dbReference type="ChEBI" id="CHEBI:58210"/>
        <dbReference type="EC" id="2.7.7.2"/>
    </reaction>
</comment>
<dbReference type="GO" id="GO:0003919">
    <property type="term" value="F:FMN adenylyltransferase activity"/>
    <property type="evidence" value="ECO:0007669"/>
    <property type="project" value="UniProtKB-UniRule"/>
</dbReference>
<keyword evidence="15 21" id="KW-0274">FAD</keyword>
<dbReference type="CDD" id="cd23948">
    <property type="entry name" value="FAD_synthase"/>
    <property type="match status" value="1"/>
</dbReference>
<comment type="similarity">
    <text evidence="6 21">In the N-terminal section; belongs to the MoaB/Mog family.</text>
</comment>
<reference evidence="24" key="2">
    <citation type="submission" date="2025-09" db="UniProtKB">
        <authorList>
            <consortium name="Ensembl"/>
        </authorList>
    </citation>
    <scope>IDENTIFICATION</scope>
</reference>
<dbReference type="UniPathway" id="UPA00277">
    <property type="reaction ID" value="UER00407"/>
</dbReference>
<dbReference type="SMART" id="SM00852">
    <property type="entry name" value="MoCF_biosynth"/>
    <property type="match status" value="1"/>
</dbReference>
<keyword evidence="14 21" id="KW-0547">Nucleotide-binding</keyword>
<evidence type="ECO:0000256" key="1">
    <source>
        <dbReference type="ARBA" id="ARBA00001946"/>
    </source>
</evidence>
<dbReference type="InterPro" id="IPR001453">
    <property type="entry name" value="MoaB/Mog_dom"/>
</dbReference>
<dbReference type="PANTHER" id="PTHR23293:SF9">
    <property type="entry name" value="FAD SYNTHASE"/>
    <property type="match status" value="1"/>
</dbReference>
<dbReference type="Pfam" id="PF24102">
    <property type="entry name" value="FLAD1_M"/>
    <property type="match status" value="1"/>
</dbReference>
<dbReference type="GO" id="GO:0006747">
    <property type="term" value="P:FAD biosynthetic process"/>
    <property type="evidence" value="ECO:0007669"/>
    <property type="project" value="UniProtKB-UniRule"/>
</dbReference>
<dbReference type="InterPro" id="IPR056596">
    <property type="entry name" value="FLAD1_M"/>
</dbReference>
<evidence type="ECO:0000256" key="5">
    <source>
        <dbReference type="ARBA" id="ARBA00006749"/>
    </source>
</evidence>
<dbReference type="PANTHER" id="PTHR23293">
    <property type="entry name" value="FAD SYNTHETASE-RELATED FMN ADENYLYLTRANSFERASE"/>
    <property type="match status" value="1"/>
</dbReference>
<evidence type="ECO:0000256" key="15">
    <source>
        <dbReference type="ARBA" id="ARBA00022827"/>
    </source>
</evidence>
<dbReference type="SUPFAM" id="SSF53218">
    <property type="entry name" value="Molybdenum cofactor biosynthesis proteins"/>
    <property type="match status" value="1"/>
</dbReference>
<sequence>MSVGRALWMSRGVFRLERLQGHLAMSASSVCKASSETSNFGAVTAGIIIIGDEILKGRTQDTNSFFMCKKLRSIGVKVGRISVIPDDVEAIAREITTFSSLYTYVLTSGGIGPTHDDVTFEAVAKAFGEDVFPHPELVSLVQKFFGKTDEFCPEMKLARIPMSSKLNYGTDKRTGDCFKYPLISVQNVYVFPGIPSLMERALEGLDHLFRNENTHFYCREIFVNSDEMSITAVLEEANNCFCRYVSLGSYPDWGNNYYRVQLTLDSDSEARLEEAYNFLIQRLPPGVIVPYVKDTVSHAAAEVYQLAQSGSPLGLKVAAALQTVEEALDKYSLEKICVAFNGGKDCTALLHLYHAAVQRKYPDGKQKLQALYVRIVSPFPEMEQFMQDTTKRYNLHIYTIQGDIKQALMDLKAEQPQLDAILMGTRRTDPYSRTLTPMCFTDPDWPKYMRVNPLLDWSYRNIWDFLRTLFIPYCILYDKGYTSLGSTENTIKNPSLRFTTSAGIETFRPAYMLENEEDERTSRKVPHFALRARLQRVSGSVLCSVLDGVSPQGSFGGSAAQRPAGARGRGYPQARKTSRMSCGLQPTNSLRS</sequence>
<evidence type="ECO:0000256" key="3">
    <source>
        <dbReference type="ARBA" id="ARBA00004496"/>
    </source>
</evidence>
<comment type="function">
    <text evidence="2 21">Catalyzes the adenylation of flavin mononucleotide (FMN) to form flavin adenine dinucleotide (FAD) coenzyme.</text>
</comment>
<dbReference type="Pfam" id="PF00994">
    <property type="entry name" value="MoCF_biosynth"/>
    <property type="match status" value="1"/>
</dbReference>
<comment type="pathway">
    <text evidence="4 21">Cofactor biosynthesis; FAD biosynthesis; FAD from FMN: step 1/1.</text>
</comment>
<feature type="compositionally biased region" description="Low complexity" evidence="22">
    <location>
        <begin position="557"/>
        <end position="575"/>
    </location>
</feature>
<evidence type="ECO:0000256" key="6">
    <source>
        <dbReference type="ARBA" id="ARBA00007589"/>
    </source>
</evidence>
<dbReference type="FunFam" id="3.40.980.10:FF:000007">
    <property type="entry name" value="FAD synthase"/>
    <property type="match status" value="1"/>
</dbReference>
<dbReference type="InterPro" id="IPR036425">
    <property type="entry name" value="MoaB/Mog-like_dom_sf"/>
</dbReference>
<feature type="domain" description="MoaB/Mog" evidence="23">
    <location>
        <begin position="46"/>
        <end position="212"/>
    </location>
</feature>
<evidence type="ECO:0000256" key="10">
    <source>
        <dbReference type="ARBA" id="ARBA00022630"/>
    </source>
</evidence>
<dbReference type="GO" id="GO:0005524">
    <property type="term" value="F:ATP binding"/>
    <property type="evidence" value="ECO:0007669"/>
    <property type="project" value="UniProtKB-UniRule"/>
</dbReference>
<proteinExistence type="inferred from homology"/>
<keyword evidence="12 21" id="KW-0808">Transferase</keyword>
<evidence type="ECO:0000256" key="11">
    <source>
        <dbReference type="ARBA" id="ARBA00022643"/>
    </source>
</evidence>
<evidence type="ECO:0000313" key="25">
    <source>
        <dbReference type="Proteomes" id="UP000694569"/>
    </source>
</evidence>
<evidence type="ECO:0000256" key="18">
    <source>
        <dbReference type="ARBA" id="ARBA00031676"/>
    </source>
</evidence>
<dbReference type="AlphaFoldDB" id="A0A8C5Q5Q7"/>
<dbReference type="Pfam" id="PF01507">
    <property type="entry name" value="PAPS_reduct"/>
    <property type="match status" value="2"/>
</dbReference>
<keyword evidence="25" id="KW-1185">Reference proteome</keyword>
<keyword evidence="10 21" id="KW-0285">Flavoprotein</keyword>
<gene>
    <name evidence="24" type="primary">FLAD1</name>
</gene>
<accession>A0A8C5Q5Q7</accession>